<evidence type="ECO:0000259" key="8">
    <source>
        <dbReference type="PROSITE" id="PS50240"/>
    </source>
</evidence>
<dbReference type="PANTHER" id="PTHR24257">
    <property type="entry name" value="CHYMOTRYPSIN-LIKE ELASTASE FAMILY MEMBER"/>
    <property type="match status" value="1"/>
</dbReference>
<dbReference type="PROSITE" id="PS50240">
    <property type="entry name" value="TRYPSIN_DOM"/>
    <property type="match status" value="1"/>
</dbReference>
<dbReference type="SUPFAM" id="SSF50494">
    <property type="entry name" value="Trypsin-like serine proteases"/>
    <property type="match status" value="1"/>
</dbReference>
<keyword evidence="4 6" id="KW-0720">Serine protease</keyword>
<feature type="region of interest" description="Disordered" evidence="7">
    <location>
        <begin position="76"/>
        <end position="115"/>
    </location>
</feature>
<evidence type="ECO:0000313" key="10">
    <source>
        <dbReference type="Proteomes" id="UP000250572"/>
    </source>
</evidence>
<evidence type="ECO:0000256" key="5">
    <source>
        <dbReference type="ARBA" id="ARBA00023157"/>
    </source>
</evidence>
<dbReference type="PRINTS" id="PR00722">
    <property type="entry name" value="CHYMOTRYPSIN"/>
</dbReference>
<organism evidence="9 10">
    <name type="scientific">Gambusia affinis</name>
    <name type="common">Western mosquitofish</name>
    <name type="synonym">Heterandria affinis</name>
    <dbReference type="NCBI Taxonomy" id="33528"/>
    <lineage>
        <taxon>Eukaryota</taxon>
        <taxon>Metazoa</taxon>
        <taxon>Chordata</taxon>
        <taxon>Craniata</taxon>
        <taxon>Vertebrata</taxon>
        <taxon>Euteleostomi</taxon>
        <taxon>Actinopterygii</taxon>
        <taxon>Neopterygii</taxon>
        <taxon>Teleostei</taxon>
        <taxon>Neoteleostei</taxon>
        <taxon>Acanthomorphata</taxon>
        <taxon>Ovalentaria</taxon>
        <taxon>Atherinomorphae</taxon>
        <taxon>Cyprinodontiformes</taxon>
        <taxon>Poeciliidae</taxon>
        <taxon>Poeciliinae</taxon>
        <taxon>Gambusia</taxon>
    </lineage>
</organism>
<evidence type="ECO:0000256" key="6">
    <source>
        <dbReference type="RuleBase" id="RU363034"/>
    </source>
</evidence>
<dbReference type="Proteomes" id="UP000250572">
    <property type="component" value="Unassembled WGS sequence"/>
</dbReference>
<protein>
    <recommendedName>
        <fullName evidence="8">Peptidase S1 domain-containing protein</fullName>
    </recommendedName>
</protein>
<dbReference type="SMART" id="SM00020">
    <property type="entry name" value="Tryp_SPc"/>
    <property type="match status" value="1"/>
</dbReference>
<dbReference type="STRING" id="33528.ENSGAFP00000007019"/>
<keyword evidence="3 6" id="KW-0378">Hydrolase</keyword>
<evidence type="ECO:0000313" key="9">
    <source>
        <dbReference type="EMBL" id="PWA17994.1"/>
    </source>
</evidence>
<evidence type="ECO:0000256" key="4">
    <source>
        <dbReference type="ARBA" id="ARBA00022825"/>
    </source>
</evidence>
<dbReference type="CDD" id="cd00190">
    <property type="entry name" value="Tryp_SPc"/>
    <property type="match status" value="1"/>
</dbReference>
<keyword evidence="1 6" id="KW-0645">Protease</keyword>
<dbReference type="GO" id="GO:0005615">
    <property type="term" value="C:extracellular space"/>
    <property type="evidence" value="ECO:0007669"/>
    <property type="project" value="TreeGrafter"/>
</dbReference>
<comment type="caution">
    <text evidence="9">The sequence shown here is derived from an EMBL/GenBank/DDBJ whole genome shotgun (WGS) entry which is preliminary data.</text>
</comment>
<feature type="region of interest" description="Disordered" evidence="7">
    <location>
        <begin position="21"/>
        <end position="40"/>
    </location>
</feature>
<proteinExistence type="predicted"/>
<keyword evidence="2" id="KW-0732">Signal</keyword>
<evidence type="ECO:0000256" key="7">
    <source>
        <dbReference type="SAM" id="MobiDB-lite"/>
    </source>
</evidence>
<dbReference type="PANTHER" id="PTHR24257:SF22">
    <property type="entry name" value="CHYMOTRYPSIN-LIKE ELASTASE FAMILY MEMBER 3B"/>
    <property type="match status" value="1"/>
</dbReference>
<dbReference type="EMBL" id="NHOQ01002355">
    <property type="protein sequence ID" value="PWA17994.1"/>
    <property type="molecule type" value="Genomic_DNA"/>
</dbReference>
<dbReference type="InterPro" id="IPR018114">
    <property type="entry name" value="TRYPSIN_HIS"/>
</dbReference>
<reference evidence="9 10" key="1">
    <citation type="journal article" date="2018" name="G3 (Bethesda)">
        <title>A High-Quality Reference Genome for the Invasive Mosquitofish Gambusia affinis Using a Chicago Library.</title>
        <authorList>
            <person name="Hoffberg S.L."/>
            <person name="Troendle N.J."/>
            <person name="Glenn T.C."/>
            <person name="Mahmud O."/>
            <person name="Louha S."/>
            <person name="Chalopin D."/>
            <person name="Bennetzen J.L."/>
            <person name="Mauricio R."/>
        </authorList>
    </citation>
    <scope>NUCLEOTIDE SEQUENCE [LARGE SCALE GENOMIC DNA]</scope>
    <source>
        <strain evidence="9">NE01/NJP1002.9</strain>
        <tissue evidence="9">Muscle</tissue>
    </source>
</reference>
<evidence type="ECO:0000256" key="3">
    <source>
        <dbReference type="ARBA" id="ARBA00022801"/>
    </source>
</evidence>
<name>A0A315V3S7_GAMAF</name>
<gene>
    <name evidence="9" type="ORF">CCH79_00004145</name>
</gene>
<dbReference type="InterPro" id="IPR001314">
    <property type="entry name" value="Peptidase_S1A"/>
</dbReference>
<dbReference type="InterPro" id="IPR043504">
    <property type="entry name" value="Peptidase_S1_PA_chymotrypsin"/>
</dbReference>
<sequence>MVPKKVLLPLASDTSLFSTFASAKEPKSSKEGASSYPSSPGWGNGASLQDVCNLFFSSSSPNCLTNSAFASAADESEAAVAGEAGDDDDDDDGGGRKQRLNPTPPPPSYICSHSSFSNSGEIGRGPSLLTSAVIAAMDSLFLLLMFAYVVCRHHSHRVIKSTGKIKASSACAEEQMTITAPGLRATLSQKTMLSGKLMGKERQCVDQNQMRSQITRQEIVRLSLIHLIPVYHCKWRHEPRQEDKPTCQILFAGRVVVNRQTKITLRDSAPYRVQTQSGQWWACHTNYVTNSRKGAESRFSIYSRSPWEDEPDLYVDRQPQQQMGLDLTSAGTSRQQNTVCCLLTPAEWQSVKQGALLNFPTDSDYLIYLLLSSLEENTSGVPYGENEVKERLQTSLQSRRVFLNLKGLICANEPLNYKVKNGRVIGGSDAKPNTWKWQISLQLDLYNEGSFSHICGGSIVHSFYIMTAAHCILSSDVSQYRVVAGEYSLFEYEGSEQFTSVEEIIVHPDWNGDLANGNDIALLKLANHIYDNGYVEIANLPYPEQTLPHGFTCYITGWGLMDYTGSVPDKLQVAPLDVVEHAVCSQPEWWGSIALKTMVCAGGDGVISGCQGDSGGPLNCLTDGVWRVHGVVSYGPAGMCNQSFKPTVFTRVSSFLDWMFS</sequence>
<dbReference type="FunFam" id="2.40.10.10:FF:000120">
    <property type="entry name" value="Putative serine protease"/>
    <property type="match status" value="1"/>
</dbReference>
<evidence type="ECO:0000256" key="2">
    <source>
        <dbReference type="ARBA" id="ARBA00022729"/>
    </source>
</evidence>
<keyword evidence="5" id="KW-1015">Disulfide bond</keyword>
<feature type="domain" description="Peptidase S1" evidence="8">
    <location>
        <begin position="424"/>
        <end position="661"/>
    </location>
</feature>
<dbReference type="AlphaFoldDB" id="A0A315V3S7"/>
<dbReference type="InterPro" id="IPR009003">
    <property type="entry name" value="Peptidase_S1_PA"/>
</dbReference>
<dbReference type="PROSITE" id="PS00135">
    <property type="entry name" value="TRYPSIN_SER"/>
    <property type="match status" value="1"/>
</dbReference>
<dbReference type="InterPro" id="IPR033116">
    <property type="entry name" value="TRYPSIN_SER"/>
</dbReference>
<evidence type="ECO:0000256" key="1">
    <source>
        <dbReference type="ARBA" id="ARBA00022670"/>
    </source>
</evidence>
<keyword evidence="10" id="KW-1185">Reference proteome</keyword>
<accession>A0A315V3S7</accession>
<feature type="non-terminal residue" evidence="9">
    <location>
        <position position="661"/>
    </location>
</feature>
<dbReference type="GO" id="GO:0004252">
    <property type="term" value="F:serine-type endopeptidase activity"/>
    <property type="evidence" value="ECO:0007669"/>
    <property type="project" value="InterPro"/>
</dbReference>
<dbReference type="GO" id="GO:0006508">
    <property type="term" value="P:proteolysis"/>
    <property type="evidence" value="ECO:0007669"/>
    <property type="project" value="UniProtKB-KW"/>
</dbReference>
<dbReference type="InterPro" id="IPR001254">
    <property type="entry name" value="Trypsin_dom"/>
</dbReference>
<dbReference type="PROSITE" id="PS00134">
    <property type="entry name" value="TRYPSIN_HIS"/>
    <property type="match status" value="1"/>
</dbReference>
<dbReference type="Gene3D" id="2.40.10.10">
    <property type="entry name" value="Trypsin-like serine proteases"/>
    <property type="match status" value="2"/>
</dbReference>
<dbReference type="Pfam" id="PF00089">
    <property type="entry name" value="Trypsin"/>
    <property type="match status" value="1"/>
</dbReference>
<dbReference type="InterPro" id="IPR050850">
    <property type="entry name" value="Peptidase_S1_Elastase_sf"/>
</dbReference>